<dbReference type="EMBL" id="CADCSY010000082">
    <property type="protein sequence ID" value="CAA9242751.1"/>
    <property type="molecule type" value="Genomic_DNA"/>
</dbReference>
<name>A0A6J4I5E0_9ACTN</name>
<evidence type="ECO:0000313" key="2">
    <source>
        <dbReference type="EMBL" id="CAA9242751.1"/>
    </source>
</evidence>
<feature type="region of interest" description="Disordered" evidence="1">
    <location>
        <begin position="1"/>
        <end position="73"/>
    </location>
</feature>
<reference evidence="2" key="1">
    <citation type="submission" date="2020-02" db="EMBL/GenBank/DDBJ databases">
        <authorList>
            <person name="Meier V. D."/>
        </authorList>
    </citation>
    <scope>NUCLEOTIDE SEQUENCE</scope>
    <source>
        <strain evidence="2">AVDCRST_MAG20</strain>
    </source>
</reference>
<feature type="compositionally biased region" description="Low complexity" evidence="1">
    <location>
        <begin position="36"/>
        <end position="55"/>
    </location>
</feature>
<sequence length="73" mass="7644">MGNGPGSPAHPPSERRPRWLKSSSSSPVGPSRTGCPTASARARPSSSSLPSASRPTRVRREKRWLPPSAASAP</sequence>
<organism evidence="2">
    <name type="scientific">uncultured Acidimicrobiales bacterium</name>
    <dbReference type="NCBI Taxonomy" id="310071"/>
    <lineage>
        <taxon>Bacteria</taxon>
        <taxon>Bacillati</taxon>
        <taxon>Actinomycetota</taxon>
        <taxon>Acidimicrobiia</taxon>
        <taxon>Acidimicrobiales</taxon>
        <taxon>environmental samples</taxon>
    </lineage>
</organism>
<proteinExistence type="predicted"/>
<dbReference type="AlphaFoldDB" id="A0A6J4I5E0"/>
<protein>
    <submittedName>
        <fullName evidence="2">Uncharacterized protein</fullName>
    </submittedName>
</protein>
<evidence type="ECO:0000256" key="1">
    <source>
        <dbReference type="SAM" id="MobiDB-lite"/>
    </source>
</evidence>
<gene>
    <name evidence="2" type="ORF">AVDCRST_MAG20-1831</name>
</gene>
<accession>A0A6J4I5E0</accession>